<dbReference type="Proteomes" id="UP000677228">
    <property type="component" value="Unassembled WGS sequence"/>
</dbReference>
<dbReference type="AlphaFoldDB" id="A0A8S2HDZ0"/>
<comment type="caution">
    <text evidence="2">The sequence shown here is derived from an EMBL/GenBank/DDBJ whole genome shotgun (WGS) entry which is preliminary data.</text>
</comment>
<name>A0A8S2HDZ0_9BILA</name>
<reference evidence="2" key="1">
    <citation type="submission" date="2021-02" db="EMBL/GenBank/DDBJ databases">
        <authorList>
            <person name="Nowell W R."/>
        </authorList>
    </citation>
    <scope>NUCLEOTIDE SEQUENCE</scope>
</reference>
<dbReference type="Proteomes" id="UP000682733">
    <property type="component" value="Unassembled WGS sequence"/>
</dbReference>
<evidence type="ECO:0000313" key="3">
    <source>
        <dbReference type="Proteomes" id="UP000682733"/>
    </source>
</evidence>
<dbReference type="EMBL" id="CAJOBA010002193">
    <property type="protein sequence ID" value="CAF3634223.1"/>
    <property type="molecule type" value="Genomic_DNA"/>
</dbReference>
<protein>
    <submittedName>
        <fullName evidence="2">Uncharacterized protein</fullName>
    </submittedName>
</protein>
<evidence type="ECO:0000313" key="1">
    <source>
        <dbReference type="EMBL" id="CAF0848970.1"/>
    </source>
</evidence>
<proteinExistence type="predicted"/>
<sequence>MFGRTFKETINENRLLQSLYNTETKLPTAETNAVSIQQLSSDIVRYINHSQIPLIVDNFVQTHQDFAFVNQLKNHAINSSASVFVQNIFSDILKRWSKNGLLNDQDESVFRQTTDLLSTLVSTNVSLVILDKTFIKRIRSCIKDIAEQYTKYLNDINVKNLSVQLKILFKIPNSTNLFSHSVTKCVSSKCYVNVFKYLKLEKMRPSEELLLIICPHYFLSGTKTQQQLLVKADIDYRYDKIFEIILPSSSSSVTDKILNALGYIDKTTLSHPLILAHPIHISLIDTLKNILEKWQLSVLNTSDTVSGQRTNLFSLITSFLLNLINNQLNTETLSNFETLLLRRGLIDTVQSILIGDREKYLTDDSNSQNFSALIQILAQLLTIKPM</sequence>
<organism evidence="2 3">
    <name type="scientific">Didymodactylos carnosus</name>
    <dbReference type="NCBI Taxonomy" id="1234261"/>
    <lineage>
        <taxon>Eukaryota</taxon>
        <taxon>Metazoa</taxon>
        <taxon>Spiralia</taxon>
        <taxon>Gnathifera</taxon>
        <taxon>Rotifera</taxon>
        <taxon>Eurotatoria</taxon>
        <taxon>Bdelloidea</taxon>
        <taxon>Philodinida</taxon>
        <taxon>Philodinidae</taxon>
        <taxon>Didymodactylos</taxon>
    </lineage>
</organism>
<gene>
    <name evidence="1" type="ORF">OVA965_LOCUS7039</name>
    <name evidence="2" type="ORF">TMI583_LOCUS7035</name>
</gene>
<evidence type="ECO:0000313" key="2">
    <source>
        <dbReference type="EMBL" id="CAF3634223.1"/>
    </source>
</evidence>
<accession>A0A8S2HDZ0</accession>
<dbReference type="EMBL" id="CAJNOK010002193">
    <property type="protein sequence ID" value="CAF0848970.1"/>
    <property type="molecule type" value="Genomic_DNA"/>
</dbReference>